<dbReference type="GO" id="GO:0006351">
    <property type="term" value="P:DNA-templated transcription"/>
    <property type="evidence" value="ECO:0007669"/>
    <property type="project" value="InterPro"/>
</dbReference>
<dbReference type="SMART" id="SM00906">
    <property type="entry name" value="Fungal_trans"/>
    <property type="match status" value="1"/>
</dbReference>
<dbReference type="GO" id="GO:0008270">
    <property type="term" value="F:zinc ion binding"/>
    <property type="evidence" value="ECO:0007669"/>
    <property type="project" value="InterPro"/>
</dbReference>
<proteinExistence type="predicted"/>
<dbReference type="Pfam" id="PF04082">
    <property type="entry name" value="Fungal_trans"/>
    <property type="match status" value="1"/>
</dbReference>
<evidence type="ECO:0000313" key="8">
    <source>
        <dbReference type="EMBL" id="GJJ06862.1"/>
    </source>
</evidence>
<keyword evidence="2" id="KW-0862">Zinc</keyword>
<dbReference type="InterPro" id="IPR051615">
    <property type="entry name" value="Transcr_Regulatory_Elem"/>
</dbReference>
<evidence type="ECO:0000313" key="9">
    <source>
        <dbReference type="Proteomes" id="UP001050691"/>
    </source>
</evidence>
<feature type="domain" description="Xylanolytic transcriptional activator regulatory" evidence="7">
    <location>
        <begin position="127"/>
        <end position="200"/>
    </location>
</feature>
<dbReference type="Proteomes" id="UP001050691">
    <property type="component" value="Unassembled WGS sequence"/>
</dbReference>
<sequence length="488" mass="55746">MFEEDLGLNIILPREQIQDNLLSLYWKYVQPILPVIDKGRFLKDLIAERQNPGTSRKIPRLLLLSMFTVSARYAHYDPLPTTKGTMWEAGCDYLDQAKHILNWTYDSPRTSTCQALTLLAYRAISQAWMYMGMAIRMATELGIHRSADRWQLGGRVLFSEAEISLRKQYLVMLFSIVTGRPMCIRERDYEIALPDLEENEELELWSPRGIEDSYYKLPCYTISTLHATSSLSSILALVVDTIYACRSGHLKYSDKDEFVPLPHILTLNMTFWCVMLLAHRPFIRHHTSSDSSDEELDRMSEKSLSESQNAASRISNLVAIHRHSWDLSCANPYLGWIMHVATLAMNLNNQHEARMGLQHCLDALEDMKIVWPSSERALQLLRGTEVDNNVVQGLPNTPNVDGRSDTSGTSTIPYLTPHQAQSSTWTSAPAQTDSSEYPNYASFIASMNCNSSFTPTELSYFPGYEHWPPEFLVFQSHHSHSPYNDYNN</sequence>
<comment type="caution">
    <text evidence="8">The sequence shown here is derived from an EMBL/GenBank/DDBJ whole genome shotgun (WGS) entry which is preliminary data.</text>
</comment>
<name>A0AAV5A003_9AGAM</name>
<dbReference type="InterPro" id="IPR007219">
    <property type="entry name" value="XnlR_reg_dom"/>
</dbReference>
<keyword evidence="9" id="KW-1185">Reference proteome</keyword>
<evidence type="ECO:0000256" key="5">
    <source>
        <dbReference type="ARBA" id="ARBA00023163"/>
    </source>
</evidence>
<evidence type="ECO:0000256" key="1">
    <source>
        <dbReference type="ARBA" id="ARBA00022723"/>
    </source>
</evidence>
<dbReference type="GO" id="GO:0003677">
    <property type="term" value="F:DNA binding"/>
    <property type="evidence" value="ECO:0007669"/>
    <property type="project" value="UniProtKB-KW"/>
</dbReference>
<evidence type="ECO:0000256" key="2">
    <source>
        <dbReference type="ARBA" id="ARBA00022833"/>
    </source>
</evidence>
<dbReference type="CDD" id="cd12148">
    <property type="entry name" value="fungal_TF_MHR"/>
    <property type="match status" value="1"/>
</dbReference>
<keyword evidence="6" id="KW-0539">Nucleus</keyword>
<evidence type="ECO:0000256" key="4">
    <source>
        <dbReference type="ARBA" id="ARBA00023125"/>
    </source>
</evidence>
<keyword evidence="4" id="KW-0238">DNA-binding</keyword>
<dbReference type="AlphaFoldDB" id="A0AAV5A003"/>
<dbReference type="EMBL" id="BPWL01000002">
    <property type="protein sequence ID" value="GJJ06862.1"/>
    <property type="molecule type" value="Genomic_DNA"/>
</dbReference>
<keyword evidence="3" id="KW-0805">Transcription regulation</keyword>
<gene>
    <name evidence="8" type="ORF">Clacol_001058</name>
</gene>
<keyword evidence="5" id="KW-0804">Transcription</keyword>
<accession>A0AAV5A003</accession>
<protein>
    <recommendedName>
        <fullName evidence="7">Xylanolytic transcriptional activator regulatory domain-containing protein</fullName>
    </recommendedName>
</protein>
<keyword evidence="1" id="KW-0479">Metal-binding</keyword>
<dbReference type="PANTHER" id="PTHR31313">
    <property type="entry name" value="TY1 ENHANCER ACTIVATOR"/>
    <property type="match status" value="1"/>
</dbReference>
<evidence type="ECO:0000256" key="3">
    <source>
        <dbReference type="ARBA" id="ARBA00023015"/>
    </source>
</evidence>
<organism evidence="8 9">
    <name type="scientific">Clathrus columnatus</name>
    <dbReference type="NCBI Taxonomy" id="1419009"/>
    <lineage>
        <taxon>Eukaryota</taxon>
        <taxon>Fungi</taxon>
        <taxon>Dikarya</taxon>
        <taxon>Basidiomycota</taxon>
        <taxon>Agaricomycotina</taxon>
        <taxon>Agaricomycetes</taxon>
        <taxon>Phallomycetidae</taxon>
        <taxon>Phallales</taxon>
        <taxon>Clathraceae</taxon>
        <taxon>Clathrus</taxon>
    </lineage>
</organism>
<dbReference type="PANTHER" id="PTHR31313:SF78">
    <property type="entry name" value="TRANSCRIPTION FACTOR DOMAIN-CONTAINING PROTEIN"/>
    <property type="match status" value="1"/>
</dbReference>
<reference evidence="8" key="1">
    <citation type="submission" date="2021-10" db="EMBL/GenBank/DDBJ databases">
        <title>De novo Genome Assembly of Clathrus columnatus (Basidiomycota, Fungi) Using Illumina and Nanopore Sequence Data.</title>
        <authorList>
            <person name="Ogiso-Tanaka E."/>
            <person name="Itagaki H."/>
            <person name="Hosoya T."/>
            <person name="Hosaka K."/>
        </authorList>
    </citation>
    <scope>NUCLEOTIDE SEQUENCE</scope>
    <source>
        <strain evidence="8">MO-923</strain>
    </source>
</reference>
<evidence type="ECO:0000259" key="7">
    <source>
        <dbReference type="SMART" id="SM00906"/>
    </source>
</evidence>
<evidence type="ECO:0000256" key="6">
    <source>
        <dbReference type="ARBA" id="ARBA00023242"/>
    </source>
</evidence>